<evidence type="ECO:0000256" key="3">
    <source>
        <dbReference type="ARBA" id="ARBA00023163"/>
    </source>
</evidence>
<dbReference type="InterPro" id="IPR036390">
    <property type="entry name" value="WH_DNA-bd_sf"/>
</dbReference>
<dbReference type="EMBL" id="DYWC01000279">
    <property type="protein sequence ID" value="HJF88119.1"/>
    <property type="molecule type" value="Genomic_DNA"/>
</dbReference>
<dbReference type="PANTHER" id="PTHR44846">
    <property type="entry name" value="MANNOSYL-D-GLYCERATE TRANSPORT/METABOLISM SYSTEM REPRESSOR MNGR-RELATED"/>
    <property type="match status" value="1"/>
</dbReference>
<dbReference type="SUPFAM" id="SSF64288">
    <property type="entry name" value="Chorismate lyase-like"/>
    <property type="match status" value="1"/>
</dbReference>
<feature type="domain" description="HTH gntR-type" evidence="4">
    <location>
        <begin position="3"/>
        <end position="71"/>
    </location>
</feature>
<organism evidence="5 6">
    <name type="scientific">Companilactobacillus farciminis</name>
    <dbReference type="NCBI Taxonomy" id="1612"/>
    <lineage>
        <taxon>Bacteria</taxon>
        <taxon>Bacillati</taxon>
        <taxon>Bacillota</taxon>
        <taxon>Bacilli</taxon>
        <taxon>Lactobacillales</taxon>
        <taxon>Lactobacillaceae</taxon>
        <taxon>Companilactobacillus</taxon>
    </lineage>
</organism>
<proteinExistence type="predicted"/>
<dbReference type="GO" id="GO:0003700">
    <property type="term" value="F:DNA-binding transcription factor activity"/>
    <property type="evidence" value="ECO:0007669"/>
    <property type="project" value="InterPro"/>
</dbReference>
<gene>
    <name evidence="5" type="ORF">K8V88_11855</name>
</gene>
<accession>A0A921HUM0</accession>
<keyword evidence="3" id="KW-0804">Transcription</keyword>
<dbReference type="PANTHER" id="PTHR44846:SF1">
    <property type="entry name" value="MANNOSYL-D-GLYCERATE TRANSPORT_METABOLISM SYSTEM REPRESSOR MNGR-RELATED"/>
    <property type="match status" value="1"/>
</dbReference>
<dbReference type="InterPro" id="IPR011663">
    <property type="entry name" value="UTRA"/>
</dbReference>
<dbReference type="InterPro" id="IPR036388">
    <property type="entry name" value="WH-like_DNA-bd_sf"/>
</dbReference>
<dbReference type="InterPro" id="IPR000524">
    <property type="entry name" value="Tscrpt_reg_HTH_GntR"/>
</dbReference>
<dbReference type="GO" id="GO:0045892">
    <property type="term" value="P:negative regulation of DNA-templated transcription"/>
    <property type="evidence" value="ECO:0007669"/>
    <property type="project" value="TreeGrafter"/>
</dbReference>
<comment type="caution">
    <text evidence="5">The sequence shown here is derived from an EMBL/GenBank/DDBJ whole genome shotgun (WGS) entry which is preliminary data.</text>
</comment>
<evidence type="ECO:0000256" key="2">
    <source>
        <dbReference type="ARBA" id="ARBA00023125"/>
    </source>
</evidence>
<dbReference type="GO" id="GO:0003677">
    <property type="term" value="F:DNA binding"/>
    <property type="evidence" value="ECO:0007669"/>
    <property type="project" value="UniProtKB-KW"/>
</dbReference>
<evidence type="ECO:0000313" key="6">
    <source>
        <dbReference type="Proteomes" id="UP000747013"/>
    </source>
</evidence>
<reference evidence="5" key="2">
    <citation type="submission" date="2021-09" db="EMBL/GenBank/DDBJ databases">
        <authorList>
            <person name="Gilroy R."/>
        </authorList>
    </citation>
    <scope>NUCLEOTIDE SEQUENCE</scope>
    <source>
        <strain evidence="5">7886</strain>
    </source>
</reference>
<dbReference type="InterPro" id="IPR050679">
    <property type="entry name" value="Bact_HTH_transcr_reg"/>
</dbReference>
<evidence type="ECO:0000313" key="5">
    <source>
        <dbReference type="EMBL" id="HJF88119.1"/>
    </source>
</evidence>
<dbReference type="Pfam" id="PF00392">
    <property type="entry name" value="GntR"/>
    <property type="match status" value="1"/>
</dbReference>
<name>A0A921HUM0_9LACO</name>
<dbReference type="SUPFAM" id="SSF46785">
    <property type="entry name" value="Winged helix' DNA-binding domain"/>
    <property type="match status" value="1"/>
</dbReference>
<dbReference type="PRINTS" id="PR00035">
    <property type="entry name" value="HTHGNTR"/>
</dbReference>
<dbReference type="SMART" id="SM00345">
    <property type="entry name" value="HTH_GNTR"/>
    <property type="match status" value="1"/>
</dbReference>
<protein>
    <submittedName>
        <fullName evidence="5">GntR family transcriptional regulator</fullName>
    </submittedName>
</protein>
<sequence>MEGTLYGQIEKWILTKIQNGTYKPGDMIPSQNELIGMFDVSKSTVNKALSELVYEGHLTRVQGKGTFVQKNNRLSRTKRGQIGFKEEMENRGKEVKTEPISIETIKDNELSGLFNISDNAQIIKYTRRRLIEDTVVAVQTSYVPNKFLLYTDGADKNSIPNKELYEALKQKGYIVKKAHEIYTIDRVTDEKILDLMKIKKFDPVFRTQRWSKLSDDTLLEYVESCLKWDYYKIDLNLDE</sequence>
<dbReference type="SMART" id="SM00866">
    <property type="entry name" value="UTRA"/>
    <property type="match status" value="1"/>
</dbReference>
<dbReference type="Gene3D" id="1.10.10.10">
    <property type="entry name" value="Winged helix-like DNA-binding domain superfamily/Winged helix DNA-binding domain"/>
    <property type="match status" value="1"/>
</dbReference>
<reference evidence="5" key="1">
    <citation type="journal article" date="2021" name="PeerJ">
        <title>Extensive microbial diversity within the chicken gut microbiome revealed by metagenomics and culture.</title>
        <authorList>
            <person name="Gilroy R."/>
            <person name="Ravi A."/>
            <person name="Getino M."/>
            <person name="Pursley I."/>
            <person name="Horton D.L."/>
            <person name="Alikhan N.F."/>
            <person name="Baker D."/>
            <person name="Gharbi K."/>
            <person name="Hall N."/>
            <person name="Watson M."/>
            <person name="Adriaenssens E.M."/>
            <person name="Foster-Nyarko E."/>
            <person name="Jarju S."/>
            <person name="Secka A."/>
            <person name="Antonio M."/>
            <person name="Oren A."/>
            <person name="Chaudhuri R.R."/>
            <person name="La Ragione R."/>
            <person name="Hildebrand F."/>
            <person name="Pallen M.J."/>
        </authorList>
    </citation>
    <scope>NUCLEOTIDE SEQUENCE</scope>
    <source>
        <strain evidence="5">7886</strain>
    </source>
</reference>
<evidence type="ECO:0000256" key="1">
    <source>
        <dbReference type="ARBA" id="ARBA00023015"/>
    </source>
</evidence>
<dbReference type="AlphaFoldDB" id="A0A921HUM0"/>
<dbReference type="Proteomes" id="UP000747013">
    <property type="component" value="Unassembled WGS sequence"/>
</dbReference>
<dbReference type="PROSITE" id="PS50949">
    <property type="entry name" value="HTH_GNTR"/>
    <property type="match status" value="1"/>
</dbReference>
<dbReference type="InterPro" id="IPR028978">
    <property type="entry name" value="Chorismate_lyase_/UTRA_dom_sf"/>
</dbReference>
<keyword evidence="2" id="KW-0238">DNA-binding</keyword>
<dbReference type="Pfam" id="PF07702">
    <property type="entry name" value="UTRA"/>
    <property type="match status" value="1"/>
</dbReference>
<evidence type="ECO:0000259" key="4">
    <source>
        <dbReference type="PROSITE" id="PS50949"/>
    </source>
</evidence>
<keyword evidence="1" id="KW-0805">Transcription regulation</keyword>
<dbReference type="Gene3D" id="3.40.1410.10">
    <property type="entry name" value="Chorismate lyase-like"/>
    <property type="match status" value="1"/>
</dbReference>
<dbReference type="FunFam" id="1.10.10.10:FF:000079">
    <property type="entry name" value="GntR family transcriptional regulator"/>
    <property type="match status" value="1"/>
</dbReference>
<dbReference type="CDD" id="cd07377">
    <property type="entry name" value="WHTH_GntR"/>
    <property type="match status" value="1"/>
</dbReference>